<dbReference type="InterPro" id="IPR045070">
    <property type="entry name" value="MATE_MepA-like"/>
</dbReference>
<keyword evidence="4" id="KW-0813">Transport</keyword>
<dbReference type="GO" id="GO:0042910">
    <property type="term" value="F:xenobiotic transmembrane transporter activity"/>
    <property type="evidence" value="ECO:0007669"/>
    <property type="project" value="InterPro"/>
</dbReference>
<comment type="similarity">
    <text evidence="2">Belongs to the multi antimicrobial extrusion (MATE) (TC 2.A.66.1) family. MepA subfamily.</text>
</comment>
<evidence type="ECO:0000256" key="10">
    <source>
        <dbReference type="SAM" id="Phobius"/>
    </source>
</evidence>
<feature type="transmembrane region" description="Helical" evidence="10">
    <location>
        <begin position="201"/>
        <end position="221"/>
    </location>
</feature>
<dbReference type="GO" id="GO:0046677">
    <property type="term" value="P:response to antibiotic"/>
    <property type="evidence" value="ECO:0007669"/>
    <property type="project" value="UniProtKB-KW"/>
</dbReference>
<accession>A0A9D1GP46</accession>
<dbReference type="EMBL" id="DVLC01000143">
    <property type="protein sequence ID" value="HIT47793.1"/>
    <property type="molecule type" value="Genomic_DNA"/>
</dbReference>
<feature type="transmembrane region" description="Helical" evidence="10">
    <location>
        <begin position="69"/>
        <end position="89"/>
    </location>
</feature>
<feature type="transmembrane region" description="Helical" evidence="10">
    <location>
        <begin position="396"/>
        <end position="418"/>
    </location>
</feature>
<dbReference type="AlphaFoldDB" id="A0A9D1GP46"/>
<evidence type="ECO:0000256" key="3">
    <source>
        <dbReference type="ARBA" id="ARBA00022106"/>
    </source>
</evidence>
<evidence type="ECO:0000256" key="1">
    <source>
        <dbReference type="ARBA" id="ARBA00004651"/>
    </source>
</evidence>
<proteinExistence type="inferred from homology"/>
<dbReference type="CDD" id="cd13143">
    <property type="entry name" value="MATE_MepA_like"/>
    <property type="match status" value="1"/>
</dbReference>
<dbReference type="InterPro" id="IPR048279">
    <property type="entry name" value="MdtK-like"/>
</dbReference>
<evidence type="ECO:0000256" key="6">
    <source>
        <dbReference type="ARBA" id="ARBA00022692"/>
    </source>
</evidence>
<feature type="transmembrane region" description="Helical" evidence="10">
    <location>
        <begin position="176"/>
        <end position="195"/>
    </location>
</feature>
<keyword evidence="9" id="KW-0046">Antibiotic resistance</keyword>
<dbReference type="GO" id="GO:0015297">
    <property type="term" value="F:antiporter activity"/>
    <property type="evidence" value="ECO:0007669"/>
    <property type="project" value="InterPro"/>
</dbReference>
<dbReference type="InterPro" id="IPR051327">
    <property type="entry name" value="MATE_MepA_subfamily"/>
</dbReference>
<sequence>MSYVNSAAPTELGTERIGKLLKMYAVPGIIAQTAASLYNMVDSIYIGHIPGVGADAISGLAVTFPLMNLSAAMGTLVGVGGMTLISVLLGQKNYDSAKKVLSNVFALNLIIGILFSVVTLSFLDPILYFFGASERTIFYAREYMRIILWGNVVTHLYFGFNGLIRSSGHPKTAMGLTLFTVISNAILDPILIFGFDMGIKGAAIATVVCQLAALLYTFKFFSDKSRLLHFTKPVFQIDRRIAGQCFAIGVGPFLMNAMSSVVAMMINQQLAKYGSDMAIGAYGIVNRVTTFFIMICMGFNQGLQPIAGYNYGARLYHRVKEVFFMTVKWEVLVTTLCFLVSMFVPRIAVGLFTNDLEMIDMASKGLRVMNICVALVGFNIVAGNLFQCLGMVRTAIVLSLSRQLLCLLPFLYLLPLWFGVKGVWISFPIADLVSTVMAAIFVIRLMRKFDRLKDGDDSSILGSAIK</sequence>
<name>A0A9D1GP46_9BACT</name>
<keyword evidence="5" id="KW-1003">Cell membrane</keyword>
<evidence type="ECO:0000313" key="11">
    <source>
        <dbReference type="EMBL" id="HIT47793.1"/>
    </source>
</evidence>
<feature type="transmembrane region" description="Helical" evidence="10">
    <location>
        <begin position="101"/>
        <end position="123"/>
    </location>
</feature>
<gene>
    <name evidence="11" type="ORF">IAC35_08075</name>
</gene>
<feature type="transmembrane region" description="Helical" evidence="10">
    <location>
        <begin position="424"/>
        <end position="443"/>
    </location>
</feature>
<dbReference type="InterPro" id="IPR002528">
    <property type="entry name" value="MATE_fam"/>
</dbReference>
<reference evidence="11" key="1">
    <citation type="submission" date="2020-10" db="EMBL/GenBank/DDBJ databases">
        <authorList>
            <person name="Gilroy R."/>
        </authorList>
    </citation>
    <scope>NUCLEOTIDE SEQUENCE</scope>
    <source>
        <strain evidence="11">ChiHecec2B26-709</strain>
    </source>
</reference>
<comment type="subcellular location">
    <subcellularLocation>
        <location evidence="1">Cell membrane</location>
        <topology evidence="1">Multi-pass membrane protein</topology>
    </subcellularLocation>
</comment>
<comment type="caution">
    <text evidence="11">The sequence shown here is derived from an EMBL/GenBank/DDBJ whole genome shotgun (WGS) entry which is preliminary data.</text>
</comment>
<evidence type="ECO:0000256" key="8">
    <source>
        <dbReference type="ARBA" id="ARBA00023136"/>
    </source>
</evidence>
<feature type="transmembrane region" description="Helical" evidence="10">
    <location>
        <begin position="143"/>
        <end position="164"/>
    </location>
</feature>
<feature type="transmembrane region" description="Helical" evidence="10">
    <location>
        <begin position="368"/>
        <end position="389"/>
    </location>
</feature>
<feature type="transmembrane region" description="Helical" evidence="10">
    <location>
        <begin position="322"/>
        <end position="348"/>
    </location>
</feature>
<keyword evidence="8 10" id="KW-0472">Membrane</keyword>
<dbReference type="NCBIfam" id="TIGR00797">
    <property type="entry name" value="matE"/>
    <property type="match status" value="1"/>
</dbReference>
<keyword evidence="6 10" id="KW-0812">Transmembrane</keyword>
<evidence type="ECO:0000313" key="12">
    <source>
        <dbReference type="Proteomes" id="UP000886881"/>
    </source>
</evidence>
<keyword evidence="7 10" id="KW-1133">Transmembrane helix</keyword>
<reference evidence="11" key="2">
    <citation type="journal article" date="2021" name="PeerJ">
        <title>Extensive microbial diversity within the chicken gut microbiome revealed by metagenomics and culture.</title>
        <authorList>
            <person name="Gilroy R."/>
            <person name="Ravi A."/>
            <person name="Getino M."/>
            <person name="Pursley I."/>
            <person name="Horton D.L."/>
            <person name="Alikhan N.F."/>
            <person name="Baker D."/>
            <person name="Gharbi K."/>
            <person name="Hall N."/>
            <person name="Watson M."/>
            <person name="Adriaenssens E.M."/>
            <person name="Foster-Nyarko E."/>
            <person name="Jarju S."/>
            <person name="Secka A."/>
            <person name="Antonio M."/>
            <person name="Oren A."/>
            <person name="Chaudhuri R.R."/>
            <person name="La Ragione R."/>
            <person name="Hildebrand F."/>
            <person name="Pallen M.J."/>
        </authorList>
    </citation>
    <scope>NUCLEOTIDE SEQUENCE</scope>
    <source>
        <strain evidence="11">ChiHecec2B26-709</strain>
    </source>
</reference>
<dbReference type="GO" id="GO:0005886">
    <property type="term" value="C:plasma membrane"/>
    <property type="evidence" value="ECO:0007669"/>
    <property type="project" value="UniProtKB-SubCell"/>
</dbReference>
<evidence type="ECO:0000256" key="9">
    <source>
        <dbReference type="ARBA" id="ARBA00023251"/>
    </source>
</evidence>
<evidence type="ECO:0000256" key="2">
    <source>
        <dbReference type="ARBA" id="ARBA00008417"/>
    </source>
</evidence>
<dbReference type="PANTHER" id="PTHR43823:SF3">
    <property type="entry name" value="MULTIDRUG EXPORT PROTEIN MEPA"/>
    <property type="match status" value="1"/>
</dbReference>
<evidence type="ECO:0000256" key="7">
    <source>
        <dbReference type="ARBA" id="ARBA00022989"/>
    </source>
</evidence>
<dbReference type="Pfam" id="PF01554">
    <property type="entry name" value="MatE"/>
    <property type="match status" value="2"/>
</dbReference>
<evidence type="ECO:0000256" key="4">
    <source>
        <dbReference type="ARBA" id="ARBA00022448"/>
    </source>
</evidence>
<dbReference type="Proteomes" id="UP000886881">
    <property type="component" value="Unassembled WGS sequence"/>
</dbReference>
<evidence type="ECO:0000256" key="5">
    <source>
        <dbReference type="ARBA" id="ARBA00022475"/>
    </source>
</evidence>
<protein>
    <recommendedName>
        <fullName evidence="3">Multidrug export protein MepA</fullName>
    </recommendedName>
</protein>
<dbReference type="PANTHER" id="PTHR43823">
    <property type="entry name" value="SPORULATION PROTEIN YKVU"/>
    <property type="match status" value="1"/>
</dbReference>
<dbReference type="PIRSF" id="PIRSF006603">
    <property type="entry name" value="DinF"/>
    <property type="match status" value="1"/>
</dbReference>
<feature type="transmembrane region" description="Helical" evidence="10">
    <location>
        <begin position="278"/>
        <end position="301"/>
    </location>
</feature>
<feature type="transmembrane region" description="Helical" evidence="10">
    <location>
        <begin position="241"/>
        <end position="266"/>
    </location>
</feature>
<organism evidence="11 12">
    <name type="scientific">Candidatus Cryptobacteroides merdipullorum</name>
    <dbReference type="NCBI Taxonomy" id="2840771"/>
    <lineage>
        <taxon>Bacteria</taxon>
        <taxon>Pseudomonadati</taxon>
        <taxon>Bacteroidota</taxon>
        <taxon>Bacteroidia</taxon>
        <taxon>Bacteroidales</taxon>
        <taxon>Candidatus Cryptobacteroides</taxon>
    </lineage>
</organism>